<dbReference type="AlphaFoldDB" id="A0A396B883"/>
<evidence type="ECO:0000313" key="2">
    <source>
        <dbReference type="EMBL" id="RGM39604.1"/>
    </source>
</evidence>
<accession>A0A396B883</accession>
<sequence>MFTKHDLPFAKRRDNFAEKESRNPKGDTASKTISLSKKEQRQKVLSEWIKQLGGNSPKHQQPVRQLENSPK</sequence>
<gene>
    <name evidence="3" type="ORF">DWY53_16550</name>
    <name evidence="2" type="ORF">DXC16_19950</name>
</gene>
<evidence type="ECO:0000313" key="4">
    <source>
        <dbReference type="Proteomes" id="UP000261003"/>
    </source>
</evidence>
<protein>
    <submittedName>
        <fullName evidence="3">Uncharacterized protein</fullName>
    </submittedName>
</protein>
<feature type="compositionally biased region" description="Polar residues" evidence="1">
    <location>
        <begin position="53"/>
        <end position="71"/>
    </location>
</feature>
<comment type="caution">
    <text evidence="3">The sequence shown here is derived from an EMBL/GenBank/DDBJ whole genome shotgun (WGS) entry which is preliminary data.</text>
</comment>
<evidence type="ECO:0000256" key="1">
    <source>
        <dbReference type="SAM" id="MobiDB-lite"/>
    </source>
</evidence>
<feature type="region of interest" description="Disordered" evidence="1">
    <location>
        <begin position="1"/>
        <end position="71"/>
    </location>
</feature>
<evidence type="ECO:0000313" key="5">
    <source>
        <dbReference type="Proteomes" id="UP000266497"/>
    </source>
</evidence>
<feature type="compositionally biased region" description="Basic and acidic residues" evidence="1">
    <location>
        <begin position="1"/>
        <end position="25"/>
    </location>
</feature>
<proteinExistence type="predicted"/>
<name>A0A396B883_PHOVU</name>
<reference evidence="4 5" key="1">
    <citation type="submission" date="2018-08" db="EMBL/GenBank/DDBJ databases">
        <title>A genome reference for cultivated species of the human gut microbiota.</title>
        <authorList>
            <person name="Zou Y."/>
            <person name="Xue W."/>
            <person name="Luo G."/>
        </authorList>
    </citation>
    <scope>NUCLEOTIDE SEQUENCE [LARGE SCALE GENOMIC DNA]</scope>
    <source>
        <strain evidence="3 5">AF25-30LB</strain>
        <strain evidence="2 4">OM08-13BH</strain>
    </source>
</reference>
<organism evidence="3 5">
    <name type="scientific">Phocaeicola vulgatus</name>
    <name type="common">Bacteroides vulgatus</name>
    <dbReference type="NCBI Taxonomy" id="821"/>
    <lineage>
        <taxon>Bacteria</taxon>
        <taxon>Pseudomonadati</taxon>
        <taxon>Bacteroidota</taxon>
        <taxon>Bacteroidia</taxon>
        <taxon>Bacteroidales</taxon>
        <taxon>Bacteroidaceae</taxon>
        <taxon>Phocaeicola</taxon>
    </lineage>
</organism>
<evidence type="ECO:0000313" key="3">
    <source>
        <dbReference type="EMBL" id="RGR36001.1"/>
    </source>
</evidence>
<dbReference type="Proteomes" id="UP000261003">
    <property type="component" value="Unassembled WGS sequence"/>
</dbReference>
<dbReference type="EMBL" id="QRUD01000053">
    <property type="protein sequence ID" value="RGR36001.1"/>
    <property type="molecule type" value="Genomic_DNA"/>
</dbReference>
<dbReference type="Proteomes" id="UP000266497">
    <property type="component" value="Unassembled WGS sequence"/>
</dbReference>
<dbReference type="EMBL" id="QSTG01000047">
    <property type="protein sequence ID" value="RGM39604.1"/>
    <property type="molecule type" value="Genomic_DNA"/>
</dbReference>